<dbReference type="AlphaFoldDB" id="A0A8T0X3F3"/>
<dbReference type="EMBL" id="CM029038">
    <property type="protein sequence ID" value="KAG2653357.1"/>
    <property type="molecule type" value="Genomic_DNA"/>
</dbReference>
<dbReference type="Proteomes" id="UP000823388">
    <property type="component" value="Chromosome 1N"/>
</dbReference>
<sequence>MECLTGHFAFWRSAATNAAFRTITPQTTSNLVWGPLGSNVSSLSFLFFVQEPTVMRKKTRCWLASIWESCARSMS</sequence>
<protein>
    <submittedName>
        <fullName evidence="1">Uncharacterized protein</fullName>
    </submittedName>
</protein>
<evidence type="ECO:0000313" key="1">
    <source>
        <dbReference type="EMBL" id="KAG2653357.1"/>
    </source>
</evidence>
<evidence type="ECO:0000313" key="2">
    <source>
        <dbReference type="Proteomes" id="UP000823388"/>
    </source>
</evidence>
<keyword evidence="2" id="KW-1185">Reference proteome</keyword>
<organism evidence="1 2">
    <name type="scientific">Panicum virgatum</name>
    <name type="common">Blackwell switchgrass</name>
    <dbReference type="NCBI Taxonomy" id="38727"/>
    <lineage>
        <taxon>Eukaryota</taxon>
        <taxon>Viridiplantae</taxon>
        <taxon>Streptophyta</taxon>
        <taxon>Embryophyta</taxon>
        <taxon>Tracheophyta</taxon>
        <taxon>Spermatophyta</taxon>
        <taxon>Magnoliopsida</taxon>
        <taxon>Liliopsida</taxon>
        <taxon>Poales</taxon>
        <taxon>Poaceae</taxon>
        <taxon>PACMAD clade</taxon>
        <taxon>Panicoideae</taxon>
        <taxon>Panicodae</taxon>
        <taxon>Paniceae</taxon>
        <taxon>Panicinae</taxon>
        <taxon>Panicum</taxon>
        <taxon>Panicum sect. Hiantes</taxon>
    </lineage>
</organism>
<gene>
    <name evidence="1" type="ORF">PVAP13_1NG451619</name>
</gene>
<reference evidence="1" key="1">
    <citation type="submission" date="2020-05" db="EMBL/GenBank/DDBJ databases">
        <title>WGS assembly of Panicum virgatum.</title>
        <authorList>
            <person name="Lovell J.T."/>
            <person name="Jenkins J."/>
            <person name="Shu S."/>
            <person name="Juenger T.E."/>
            <person name="Schmutz J."/>
        </authorList>
    </citation>
    <scope>NUCLEOTIDE SEQUENCE</scope>
    <source>
        <strain evidence="1">AP13</strain>
    </source>
</reference>
<proteinExistence type="predicted"/>
<comment type="caution">
    <text evidence="1">The sequence shown here is derived from an EMBL/GenBank/DDBJ whole genome shotgun (WGS) entry which is preliminary data.</text>
</comment>
<name>A0A8T0X3F3_PANVG</name>
<accession>A0A8T0X3F3</accession>